<sequence>MPSINQYTAEDGLRWERYAEAVRRWLNNEGPHPGEAPEGYNEVFRRRQQRYAPHPDDFPNFRPAPYAPAMSTAPAMMPPPQPGTVTSPGVAMSEGAFGHLLQHQSTWIEKL</sequence>
<feature type="non-terminal residue" evidence="2">
    <location>
        <position position="111"/>
    </location>
</feature>
<dbReference type="eggNOG" id="ENOG502R1YT">
    <property type="taxonomic scope" value="Eukaryota"/>
</dbReference>
<dbReference type="OrthoDB" id="2757521at2759"/>
<gene>
    <name evidence="2" type="ORF">GLOTRDRAFT_134498</name>
</gene>
<name>S7PQY4_GLOTA</name>
<proteinExistence type="predicted"/>
<evidence type="ECO:0000313" key="2">
    <source>
        <dbReference type="EMBL" id="EPQ49883.1"/>
    </source>
</evidence>
<dbReference type="Proteomes" id="UP000030669">
    <property type="component" value="Unassembled WGS sequence"/>
</dbReference>
<organism evidence="2 3">
    <name type="scientific">Gloeophyllum trabeum (strain ATCC 11539 / FP-39264 / Madison 617)</name>
    <name type="common">Brown rot fungus</name>
    <dbReference type="NCBI Taxonomy" id="670483"/>
    <lineage>
        <taxon>Eukaryota</taxon>
        <taxon>Fungi</taxon>
        <taxon>Dikarya</taxon>
        <taxon>Basidiomycota</taxon>
        <taxon>Agaricomycotina</taxon>
        <taxon>Agaricomycetes</taxon>
        <taxon>Gloeophyllales</taxon>
        <taxon>Gloeophyllaceae</taxon>
        <taxon>Gloeophyllum</taxon>
    </lineage>
</organism>
<reference evidence="2 3" key="1">
    <citation type="journal article" date="2012" name="Science">
        <title>The Paleozoic origin of enzymatic lignin decomposition reconstructed from 31 fungal genomes.</title>
        <authorList>
            <person name="Floudas D."/>
            <person name="Binder M."/>
            <person name="Riley R."/>
            <person name="Barry K."/>
            <person name="Blanchette R.A."/>
            <person name="Henrissat B."/>
            <person name="Martinez A.T."/>
            <person name="Otillar R."/>
            <person name="Spatafora J.W."/>
            <person name="Yadav J.S."/>
            <person name="Aerts A."/>
            <person name="Benoit I."/>
            <person name="Boyd A."/>
            <person name="Carlson A."/>
            <person name="Copeland A."/>
            <person name="Coutinho P.M."/>
            <person name="de Vries R.P."/>
            <person name="Ferreira P."/>
            <person name="Findley K."/>
            <person name="Foster B."/>
            <person name="Gaskell J."/>
            <person name="Glotzer D."/>
            <person name="Gorecki P."/>
            <person name="Heitman J."/>
            <person name="Hesse C."/>
            <person name="Hori C."/>
            <person name="Igarashi K."/>
            <person name="Jurgens J.A."/>
            <person name="Kallen N."/>
            <person name="Kersten P."/>
            <person name="Kohler A."/>
            <person name="Kuees U."/>
            <person name="Kumar T.K.A."/>
            <person name="Kuo A."/>
            <person name="LaButti K."/>
            <person name="Larrondo L.F."/>
            <person name="Lindquist E."/>
            <person name="Ling A."/>
            <person name="Lombard V."/>
            <person name="Lucas S."/>
            <person name="Lundell T."/>
            <person name="Martin R."/>
            <person name="McLaughlin D.J."/>
            <person name="Morgenstern I."/>
            <person name="Morin E."/>
            <person name="Murat C."/>
            <person name="Nagy L.G."/>
            <person name="Nolan M."/>
            <person name="Ohm R.A."/>
            <person name="Patyshakuliyeva A."/>
            <person name="Rokas A."/>
            <person name="Ruiz-Duenas F.J."/>
            <person name="Sabat G."/>
            <person name="Salamov A."/>
            <person name="Samejima M."/>
            <person name="Schmutz J."/>
            <person name="Slot J.C."/>
            <person name="St John F."/>
            <person name="Stenlid J."/>
            <person name="Sun H."/>
            <person name="Sun S."/>
            <person name="Syed K."/>
            <person name="Tsang A."/>
            <person name="Wiebenga A."/>
            <person name="Young D."/>
            <person name="Pisabarro A."/>
            <person name="Eastwood D.C."/>
            <person name="Martin F."/>
            <person name="Cullen D."/>
            <person name="Grigoriev I.V."/>
            <person name="Hibbett D.S."/>
        </authorList>
    </citation>
    <scope>NUCLEOTIDE SEQUENCE [LARGE SCALE GENOMIC DNA]</scope>
    <source>
        <strain evidence="2 3">ATCC 11539</strain>
    </source>
</reference>
<feature type="compositionally biased region" description="Low complexity" evidence="1">
    <location>
        <begin position="63"/>
        <end position="75"/>
    </location>
</feature>
<feature type="region of interest" description="Disordered" evidence="1">
    <location>
        <begin position="27"/>
        <end position="91"/>
    </location>
</feature>
<dbReference type="GeneID" id="19303061"/>
<protein>
    <submittedName>
        <fullName evidence="2">Uncharacterized protein</fullName>
    </submittedName>
</protein>
<dbReference type="OMA" id="WERYATQ"/>
<dbReference type="KEGG" id="gtr:GLOTRDRAFT_134498"/>
<dbReference type="EMBL" id="KB469525">
    <property type="protein sequence ID" value="EPQ49883.1"/>
    <property type="molecule type" value="Genomic_DNA"/>
</dbReference>
<evidence type="ECO:0000256" key="1">
    <source>
        <dbReference type="SAM" id="MobiDB-lite"/>
    </source>
</evidence>
<keyword evidence="3" id="KW-1185">Reference proteome</keyword>
<dbReference type="HOGENOM" id="CLU_2164357_0_0_1"/>
<dbReference type="AlphaFoldDB" id="S7PQY4"/>
<evidence type="ECO:0000313" key="3">
    <source>
        <dbReference type="Proteomes" id="UP000030669"/>
    </source>
</evidence>
<dbReference type="RefSeq" id="XP_007871662.1">
    <property type="nucleotide sequence ID" value="XM_007873471.1"/>
</dbReference>
<accession>S7PQY4</accession>